<organism evidence="1 2">
    <name type="scientific">Vibrio mediterranei</name>
    <dbReference type="NCBI Taxonomy" id="689"/>
    <lineage>
        <taxon>Bacteria</taxon>
        <taxon>Pseudomonadati</taxon>
        <taxon>Pseudomonadota</taxon>
        <taxon>Gammaproteobacteria</taxon>
        <taxon>Vibrionales</taxon>
        <taxon>Vibrionaceae</taxon>
        <taxon>Vibrio</taxon>
    </lineage>
</organism>
<reference evidence="1 2" key="1">
    <citation type="submission" date="2018-11" db="EMBL/GenBank/DDBJ databases">
        <title>Complete Genome Sequence of Vbrio mediterranei 117-T6: a Potential Pathogen Bacteria Isolated from the Conchocelis of Pyropia.</title>
        <authorList>
            <person name="Liu Q."/>
        </authorList>
    </citation>
    <scope>NUCLEOTIDE SEQUENCE [LARGE SCALE GENOMIC DNA]</scope>
    <source>
        <strain evidence="1 2">117-T6</strain>
    </source>
</reference>
<dbReference type="InterPro" id="IPR050767">
    <property type="entry name" value="Sel1_AlgK"/>
</dbReference>
<dbReference type="SMART" id="SM00671">
    <property type="entry name" value="SEL1"/>
    <property type="match status" value="2"/>
</dbReference>
<dbReference type="PANTHER" id="PTHR11102:SF160">
    <property type="entry name" value="ERAD-ASSOCIATED E3 UBIQUITIN-PROTEIN LIGASE COMPONENT HRD3"/>
    <property type="match status" value="1"/>
</dbReference>
<dbReference type="PANTHER" id="PTHR11102">
    <property type="entry name" value="SEL-1-LIKE PROTEIN"/>
    <property type="match status" value="1"/>
</dbReference>
<dbReference type="PROSITE" id="PS51257">
    <property type="entry name" value="PROKAR_LIPOPROTEIN"/>
    <property type="match status" value="1"/>
</dbReference>
<dbReference type="Pfam" id="PF08238">
    <property type="entry name" value="Sel1"/>
    <property type="match status" value="2"/>
</dbReference>
<evidence type="ECO:0000313" key="2">
    <source>
        <dbReference type="Proteomes" id="UP000279760"/>
    </source>
</evidence>
<name>A0A3G4VCR1_9VIBR</name>
<evidence type="ECO:0000313" key="1">
    <source>
        <dbReference type="EMBL" id="AYV22603.1"/>
    </source>
</evidence>
<dbReference type="EMBL" id="CP033577">
    <property type="protein sequence ID" value="AYV22603.1"/>
    <property type="molecule type" value="Genomic_DNA"/>
</dbReference>
<dbReference type="AlphaFoldDB" id="A0A3G4VCR1"/>
<protein>
    <submittedName>
        <fullName evidence="1">Sel1 repeat family protein</fullName>
    </submittedName>
</protein>
<dbReference type="RefSeq" id="WP_124940970.1">
    <property type="nucleotide sequence ID" value="NZ_CP033577.1"/>
</dbReference>
<sequence>MNKRIQNWSLSFLCLLFIGTACLGYVTDTPNTLSSDVGTTFQNGYAGDAAAQYEIGMFYLQGVKSEGEYLESTQEKARKWILRAATQGNADAQLQLGLMYAAGTGGEKDHSLAVSWIGKAAEQNHPRALDMLHWMSQSAH</sequence>
<dbReference type="Proteomes" id="UP000279760">
    <property type="component" value="Chromosome 1"/>
</dbReference>
<proteinExistence type="predicted"/>
<accession>A0A3G4VCR1</accession>
<dbReference type="InterPro" id="IPR006597">
    <property type="entry name" value="Sel1-like"/>
</dbReference>
<dbReference type="Gene3D" id="1.25.40.10">
    <property type="entry name" value="Tetratricopeptide repeat domain"/>
    <property type="match status" value="1"/>
</dbReference>
<gene>
    <name evidence="1" type="ORF">ECB94_15705</name>
</gene>
<dbReference type="InterPro" id="IPR011990">
    <property type="entry name" value="TPR-like_helical_dom_sf"/>
</dbReference>
<dbReference type="SUPFAM" id="SSF81901">
    <property type="entry name" value="HCP-like"/>
    <property type="match status" value="1"/>
</dbReference>